<dbReference type="PANTHER" id="PTHR46394">
    <property type="entry name" value="ANNEXIN"/>
    <property type="match status" value="1"/>
</dbReference>
<dbReference type="RefSeq" id="WP_239445828.1">
    <property type="nucleotide sequence ID" value="NZ_JAKRCW010000001.1"/>
</dbReference>
<protein>
    <submittedName>
        <fullName evidence="4">NTE family protein</fullName>
    </submittedName>
</protein>
<sequence length="337" mass="36518">MSEATFREARLAPQPVDLVIEGGGAKAVALAGAVDELRAAGYTFERIIGCSSGSLAGALLAALKHSGEGLDKFADLVTSFDFSKILDAGPIASKFGPLSKLAIPYRLMRYGGMHPGRYMNSWVAGVMKDLGTEKFGDFRRDGSPYADEDITHRYGFVTIATDLSQRRMAVFPWDAEDYGLDPDEISVADAVHASAALPGVFQPVEITGERGTVTFADGGLVSNFPIKLLANNEEKEADWPTIGINLTPRTPGKEQLESVRKPMAQLRALGQVVLEGRETRRLDNEEIGQNVIVIDTAPYTSISFNLDSDDNEELIERGHEAVREWLKGDDATGTVPE</sequence>
<dbReference type="Pfam" id="PF01734">
    <property type="entry name" value="Patatin"/>
    <property type="match status" value="1"/>
</dbReference>
<feature type="short sequence motif" description="DGA/G" evidence="2">
    <location>
        <begin position="217"/>
        <end position="219"/>
    </location>
</feature>
<dbReference type="Proteomes" id="UP001180715">
    <property type="component" value="Unassembled WGS sequence"/>
</dbReference>
<comment type="caution">
    <text evidence="4">The sequence shown here is derived from an EMBL/GenBank/DDBJ whole genome shotgun (WGS) entry which is preliminary data.</text>
</comment>
<dbReference type="InterPro" id="IPR002641">
    <property type="entry name" value="PNPLA_dom"/>
</dbReference>
<feature type="short sequence motif" description="GXSXG" evidence="2">
    <location>
        <begin position="49"/>
        <end position="53"/>
    </location>
</feature>
<keyword evidence="2" id="KW-0442">Lipid degradation</keyword>
<dbReference type="PROSITE" id="PS51635">
    <property type="entry name" value="PNPLA"/>
    <property type="match status" value="1"/>
</dbReference>
<evidence type="ECO:0000313" key="5">
    <source>
        <dbReference type="Proteomes" id="UP001180715"/>
    </source>
</evidence>
<name>A0ABU1YWP7_9MICC</name>
<keyword evidence="1 2" id="KW-0443">Lipid metabolism</keyword>
<feature type="active site" description="Nucleophile" evidence="2">
    <location>
        <position position="51"/>
    </location>
</feature>
<organism evidence="4 5">
    <name type="scientific">Pseudoglutamicibacter albus</name>
    <dbReference type="NCBI Taxonomy" id="98671"/>
    <lineage>
        <taxon>Bacteria</taxon>
        <taxon>Bacillati</taxon>
        <taxon>Actinomycetota</taxon>
        <taxon>Actinomycetes</taxon>
        <taxon>Micrococcales</taxon>
        <taxon>Micrococcaceae</taxon>
        <taxon>Pseudoglutamicibacter</taxon>
    </lineage>
</organism>
<dbReference type="EMBL" id="JAVDXX010000001">
    <property type="protein sequence ID" value="MDR7292783.1"/>
    <property type="molecule type" value="Genomic_DNA"/>
</dbReference>
<evidence type="ECO:0000259" key="3">
    <source>
        <dbReference type="PROSITE" id="PS51635"/>
    </source>
</evidence>
<keyword evidence="2" id="KW-0378">Hydrolase</keyword>
<accession>A0ABU1YWP7</accession>
<evidence type="ECO:0000256" key="1">
    <source>
        <dbReference type="ARBA" id="ARBA00023098"/>
    </source>
</evidence>
<evidence type="ECO:0000313" key="4">
    <source>
        <dbReference type="EMBL" id="MDR7292783.1"/>
    </source>
</evidence>
<dbReference type="PANTHER" id="PTHR46394:SF1">
    <property type="entry name" value="PNPLA DOMAIN-CONTAINING PROTEIN"/>
    <property type="match status" value="1"/>
</dbReference>
<dbReference type="InterPro" id="IPR016035">
    <property type="entry name" value="Acyl_Trfase/lysoPLipase"/>
</dbReference>
<dbReference type="InterPro" id="IPR052580">
    <property type="entry name" value="Lipid_Hydrolase"/>
</dbReference>
<keyword evidence="5" id="KW-1185">Reference proteome</keyword>
<reference evidence="4" key="1">
    <citation type="submission" date="2023-07" db="EMBL/GenBank/DDBJ databases">
        <title>Sequencing the genomes of 1000 actinobacteria strains.</title>
        <authorList>
            <person name="Klenk H.-P."/>
        </authorList>
    </citation>
    <scope>NUCLEOTIDE SEQUENCE</scope>
    <source>
        <strain evidence="4">DSM 13068</strain>
    </source>
</reference>
<proteinExistence type="predicted"/>
<gene>
    <name evidence="4" type="ORF">J2S67_000051</name>
</gene>
<comment type="caution">
    <text evidence="2">Lacks conserved residue(s) required for the propagation of feature annotation.</text>
</comment>
<dbReference type="Gene3D" id="3.40.1090.10">
    <property type="entry name" value="Cytosolic phospholipase A2 catalytic domain"/>
    <property type="match status" value="2"/>
</dbReference>
<evidence type="ECO:0000256" key="2">
    <source>
        <dbReference type="PROSITE-ProRule" id="PRU01161"/>
    </source>
</evidence>
<dbReference type="SUPFAM" id="SSF52151">
    <property type="entry name" value="FabD/lysophospholipase-like"/>
    <property type="match status" value="1"/>
</dbReference>
<feature type="active site" description="Proton acceptor" evidence="2">
    <location>
        <position position="217"/>
    </location>
</feature>
<feature type="domain" description="PNPLA" evidence="3">
    <location>
        <begin position="18"/>
        <end position="230"/>
    </location>
</feature>